<dbReference type="InterPro" id="IPR011990">
    <property type="entry name" value="TPR-like_helical_dom_sf"/>
</dbReference>
<dbReference type="PROSITE" id="PS50297">
    <property type="entry name" value="ANK_REP_REGION"/>
    <property type="match status" value="1"/>
</dbReference>
<feature type="coiled-coil region" evidence="4">
    <location>
        <begin position="150"/>
        <end position="178"/>
    </location>
</feature>
<keyword evidence="1" id="KW-0677">Repeat</keyword>
<proteinExistence type="predicted"/>
<feature type="region of interest" description="Disordered" evidence="5">
    <location>
        <begin position="385"/>
        <end position="523"/>
    </location>
</feature>
<evidence type="ECO:0000256" key="5">
    <source>
        <dbReference type="SAM" id="MobiDB-lite"/>
    </source>
</evidence>
<dbReference type="PROSITE" id="PS50088">
    <property type="entry name" value="ANK_REPEAT"/>
    <property type="match status" value="2"/>
</dbReference>
<evidence type="ECO:0000256" key="2">
    <source>
        <dbReference type="ARBA" id="ARBA00022803"/>
    </source>
</evidence>
<name>A0A7S3QQX6_DUNTE</name>
<dbReference type="SMART" id="SM00248">
    <property type="entry name" value="ANK"/>
    <property type="match status" value="2"/>
</dbReference>
<dbReference type="AlphaFoldDB" id="A0A7S3QQX6"/>
<keyword evidence="3" id="KW-0040">ANK repeat</keyword>
<accession>A0A7S3QQX6</accession>
<feature type="repeat" description="ANK" evidence="3">
    <location>
        <begin position="258"/>
        <end position="291"/>
    </location>
</feature>
<dbReference type="Gene3D" id="1.25.40.20">
    <property type="entry name" value="Ankyrin repeat-containing domain"/>
    <property type="match status" value="1"/>
</dbReference>
<dbReference type="GO" id="GO:0051879">
    <property type="term" value="F:Hsp90 protein binding"/>
    <property type="evidence" value="ECO:0007669"/>
    <property type="project" value="TreeGrafter"/>
</dbReference>
<dbReference type="PANTHER" id="PTHR22904">
    <property type="entry name" value="TPR REPEAT CONTAINING PROTEIN"/>
    <property type="match status" value="1"/>
</dbReference>
<dbReference type="EMBL" id="HBIP01009729">
    <property type="protein sequence ID" value="CAE0490305.1"/>
    <property type="molecule type" value="Transcribed_RNA"/>
</dbReference>
<sequence>MASASLHRAPPTTSDPSPPTTSQPKPSGSCASQTQRTDSTHPLPRAPPQHQGALDSSTVASDSSKADSGKSEQGAGCNVLHPASNDTSDAKEAGHQVAAMPQRAASVGAGSVTGHQNGGSPTAAAAAAGDRRGGNGKPAVSSDRAARRAALLAADAAAEAEEEKLEAQRESVAAAAAAAVGVSKQEGRAWLEAARDGHLGRLQALLTSNSSLLNYQGQGTSYSFTGHAALHWAAAKGHVGCVRWLLGQGANVGQANAAGATPLHAALANAQEECAKALVVEGRASIHVQDALGESARDLALNKAQQTEPNQAPTGPSSLVRRLDLWNHVTAMRTAAATNGGTWGVRQMQQLLAHAGVPFQGAVERSELVGLCEGVMTQFPPCIQPAQRHLSPQPGSLGGAASNVHQPHQQHQQQGQLQQQQQRNQQGTTFGHASHDGREGESRKGGSMGDGWEFDSSEAAGMRGGAGSTSRADAAAHSYPENPSTGAPAGVADSRGKSDAPQQGLGDSNCEATEDAASTQQQVEAARLKGNQAFGRREYAKAVSHYTMAIRLSSAPNSVLYNNRAAAYAGMAYWGRSLEDADEVVRLEPRNVKAHTRRGTALLAMGSGRAEEAAEAFTCALKIDPLNQAAADGLEAACTVLGQVLD</sequence>
<organism evidence="6">
    <name type="scientific">Dunaliella tertiolecta</name>
    <name type="common">Green alga</name>
    <dbReference type="NCBI Taxonomy" id="3047"/>
    <lineage>
        <taxon>Eukaryota</taxon>
        <taxon>Viridiplantae</taxon>
        <taxon>Chlorophyta</taxon>
        <taxon>core chlorophytes</taxon>
        <taxon>Chlorophyceae</taxon>
        <taxon>CS clade</taxon>
        <taxon>Chlamydomonadales</taxon>
        <taxon>Dunaliellaceae</taxon>
        <taxon>Dunaliella</taxon>
    </lineage>
</organism>
<dbReference type="SMART" id="SM00028">
    <property type="entry name" value="TPR"/>
    <property type="match status" value="3"/>
</dbReference>
<feature type="repeat" description="ANK" evidence="3">
    <location>
        <begin position="225"/>
        <end position="257"/>
    </location>
</feature>
<keyword evidence="2" id="KW-0802">TPR repeat</keyword>
<dbReference type="Pfam" id="PF12796">
    <property type="entry name" value="Ank_2"/>
    <property type="match status" value="1"/>
</dbReference>
<dbReference type="PANTHER" id="PTHR22904:SF523">
    <property type="entry name" value="STRESS-INDUCED-PHOSPHOPROTEIN 1"/>
    <property type="match status" value="1"/>
</dbReference>
<evidence type="ECO:0000256" key="4">
    <source>
        <dbReference type="SAM" id="Coils"/>
    </source>
</evidence>
<dbReference type="InterPro" id="IPR002110">
    <property type="entry name" value="Ankyrin_rpt"/>
</dbReference>
<evidence type="ECO:0000256" key="3">
    <source>
        <dbReference type="PROSITE-ProRule" id="PRU00023"/>
    </source>
</evidence>
<gene>
    <name evidence="6" type="ORF">DTER00134_LOCUS5377</name>
</gene>
<dbReference type="Gene3D" id="1.25.40.10">
    <property type="entry name" value="Tetratricopeptide repeat domain"/>
    <property type="match status" value="1"/>
</dbReference>
<dbReference type="InterPro" id="IPR036770">
    <property type="entry name" value="Ankyrin_rpt-contain_sf"/>
</dbReference>
<evidence type="ECO:0000256" key="1">
    <source>
        <dbReference type="ARBA" id="ARBA00022737"/>
    </source>
</evidence>
<dbReference type="InterPro" id="IPR019734">
    <property type="entry name" value="TPR_rpt"/>
</dbReference>
<evidence type="ECO:0000313" key="6">
    <source>
        <dbReference type="EMBL" id="CAE0490305.1"/>
    </source>
</evidence>
<feature type="compositionally biased region" description="Low complexity" evidence="5">
    <location>
        <begin position="405"/>
        <end position="426"/>
    </location>
</feature>
<feature type="region of interest" description="Disordered" evidence="5">
    <location>
        <begin position="1"/>
        <end position="142"/>
    </location>
</feature>
<dbReference type="SUPFAM" id="SSF48452">
    <property type="entry name" value="TPR-like"/>
    <property type="match status" value="1"/>
</dbReference>
<dbReference type="SUPFAM" id="SSF48403">
    <property type="entry name" value="Ankyrin repeat"/>
    <property type="match status" value="1"/>
</dbReference>
<protein>
    <submittedName>
        <fullName evidence="6">Uncharacterized protein</fullName>
    </submittedName>
</protein>
<feature type="compositionally biased region" description="Basic and acidic residues" evidence="5">
    <location>
        <begin position="433"/>
        <end position="444"/>
    </location>
</feature>
<reference evidence="6" key="1">
    <citation type="submission" date="2021-01" db="EMBL/GenBank/DDBJ databases">
        <authorList>
            <person name="Corre E."/>
            <person name="Pelletier E."/>
            <person name="Niang G."/>
            <person name="Scheremetjew M."/>
            <person name="Finn R."/>
            <person name="Kale V."/>
            <person name="Holt S."/>
            <person name="Cochrane G."/>
            <person name="Meng A."/>
            <person name="Brown T."/>
            <person name="Cohen L."/>
        </authorList>
    </citation>
    <scope>NUCLEOTIDE SEQUENCE</scope>
    <source>
        <strain evidence="6">CCMP1320</strain>
    </source>
</reference>
<keyword evidence="4" id="KW-0175">Coiled coil</keyword>